<reference evidence="1 2" key="1">
    <citation type="journal article" date="2019" name="Sci. Rep.">
        <title>Orb-weaving spider Araneus ventricosus genome elucidates the spidroin gene catalogue.</title>
        <authorList>
            <person name="Kono N."/>
            <person name="Nakamura H."/>
            <person name="Ohtoshi R."/>
            <person name="Moran D.A.P."/>
            <person name="Shinohara A."/>
            <person name="Yoshida Y."/>
            <person name="Fujiwara M."/>
            <person name="Mori M."/>
            <person name="Tomita M."/>
            <person name="Arakawa K."/>
        </authorList>
    </citation>
    <scope>NUCLEOTIDE SEQUENCE [LARGE SCALE GENOMIC DNA]</scope>
</reference>
<evidence type="ECO:0000313" key="1">
    <source>
        <dbReference type="EMBL" id="GBN02733.1"/>
    </source>
</evidence>
<dbReference type="Proteomes" id="UP000499080">
    <property type="component" value="Unassembled WGS sequence"/>
</dbReference>
<comment type="caution">
    <text evidence="1">The sequence shown here is derived from an EMBL/GenBank/DDBJ whole genome shotgun (WGS) entry which is preliminary data.</text>
</comment>
<protein>
    <submittedName>
        <fullName evidence="1">Uncharacterized protein</fullName>
    </submittedName>
</protein>
<keyword evidence="2" id="KW-1185">Reference proteome</keyword>
<proteinExistence type="predicted"/>
<dbReference type="EMBL" id="BGPR01004728">
    <property type="protein sequence ID" value="GBN02733.1"/>
    <property type="molecule type" value="Genomic_DNA"/>
</dbReference>
<gene>
    <name evidence="1" type="ORF">AVEN_50968_1</name>
</gene>
<accession>A0A4Y2KMT0</accession>
<evidence type="ECO:0000313" key="2">
    <source>
        <dbReference type="Proteomes" id="UP000499080"/>
    </source>
</evidence>
<organism evidence="1 2">
    <name type="scientific">Araneus ventricosus</name>
    <name type="common">Orbweaver spider</name>
    <name type="synonym">Epeira ventricosa</name>
    <dbReference type="NCBI Taxonomy" id="182803"/>
    <lineage>
        <taxon>Eukaryota</taxon>
        <taxon>Metazoa</taxon>
        <taxon>Ecdysozoa</taxon>
        <taxon>Arthropoda</taxon>
        <taxon>Chelicerata</taxon>
        <taxon>Arachnida</taxon>
        <taxon>Araneae</taxon>
        <taxon>Araneomorphae</taxon>
        <taxon>Entelegynae</taxon>
        <taxon>Araneoidea</taxon>
        <taxon>Araneidae</taxon>
        <taxon>Araneus</taxon>
    </lineage>
</organism>
<sequence>MVHICLRTRHVFVKMTFECNYFNSVTKAWKTKTKRRPGGSHMEYQDMGNQSELPPLCLSNRINLNEGHHESNVETKSEVLIALPQEIHPSSEWG</sequence>
<name>A0A4Y2KMT0_ARAVE</name>
<dbReference type="AlphaFoldDB" id="A0A4Y2KMT0"/>